<feature type="transmembrane region" description="Helical" evidence="9">
    <location>
        <begin position="287"/>
        <end position="312"/>
    </location>
</feature>
<evidence type="ECO:0000256" key="3">
    <source>
        <dbReference type="ARBA" id="ARBA00022448"/>
    </source>
</evidence>
<proteinExistence type="inferred from homology"/>
<evidence type="ECO:0000256" key="1">
    <source>
        <dbReference type="ARBA" id="ARBA00004128"/>
    </source>
</evidence>
<sequence>MARSLMSWWKDDLARNTYVYTNFLIGIPFYLFGTYSVYQIQVTGFMIGTDGQGGPCMEYCIVPFGNGQLDLNSVLLYMNAMTFGIGGFVVIFIVAYADYWRRKTLLTTAMMVLYGIFVTPAYWLKNYTKTDFNSLIALWVMFGLLTFIFMALLNIYIPHCMRIVEENADPSEQRVEDTNQITSETKGQKYGFVMSIFGQVASSVSGVLMLIIVIILTVTLPTESGQNAGLIVTTVSGFVTIVGSVVCYYGLPELPTKTLPPGHSWKWVLLELILPFRDLLLRRKNMLFLLVGYTVYTDSLFALSSVTGQLFYVEIKPSTLEYSLYSIAGPIMLGVCTIVFYYLQRWARWNLEKCLIAGYFLILIVPIWGCIGLSSVDFGLKNRWEFYVALLVNFISQALANSTWRILYAELVPKGEEMTWFGLQIVLSCSTTWISYVANGPLQNATHQLRFPLVLCLIFLLVPVVLECFRATLPVFKKDKARWQAEDKFVGGTASPVAETPAKGFRDTVSQASY</sequence>
<dbReference type="AlphaFoldDB" id="A0AAV9N4A7"/>
<gene>
    <name evidence="10" type="ORF">LTR84_006587</name>
</gene>
<evidence type="ECO:0000256" key="7">
    <source>
        <dbReference type="ARBA" id="ARBA00023136"/>
    </source>
</evidence>
<dbReference type="GO" id="GO:0006914">
    <property type="term" value="P:autophagy"/>
    <property type="evidence" value="ECO:0007669"/>
    <property type="project" value="UniProtKB-KW"/>
</dbReference>
<keyword evidence="3 9" id="KW-0813">Transport</keyword>
<feature type="transmembrane region" description="Helical" evidence="9">
    <location>
        <begin position="451"/>
        <end position="473"/>
    </location>
</feature>
<dbReference type="Pfam" id="PF11700">
    <property type="entry name" value="ATG22"/>
    <property type="match status" value="1"/>
</dbReference>
<keyword evidence="11" id="KW-1185">Reference proteome</keyword>
<dbReference type="Proteomes" id="UP001358417">
    <property type="component" value="Unassembled WGS sequence"/>
</dbReference>
<evidence type="ECO:0000256" key="9">
    <source>
        <dbReference type="RuleBase" id="RU363073"/>
    </source>
</evidence>
<dbReference type="GeneID" id="89974758"/>
<keyword evidence="5 9" id="KW-1133">Transmembrane helix</keyword>
<evidence type="ECO:0000313" key="11">
    <source>
        <dbReference type="Proteomes" id="UP001358417"/>
    </source>
</evidence>
<comment type="similarity">
    <text evidence="2 9">Belongs to the ATG22 family.</text>
</comment>
<dbReference type="EMBL" id="JAVRRD010000025">
    <property type="protein sequence ID" value="KAK5047490.1"/>
    <property type="molecule type" value="Genomic_DNA"/>
</dbReference>
<feature type="transmembrane region" description="Helical" evidence="9">
    <location>
        <begin position="104"/>
        <end position="124"/>
    </location>
</feature>
<feature type="transmembrane region" description="Helical" evidence="9">
    <location>
        <begin position="228"/>
        <end position="251"/>
    </location>
</feature>
<feature type="transmembrane region" description="Helical" evidence="9">
    <location>
        <begin position="420"/>
        <end position="439"/>
    </location>
</feature>
<organism evidence="10 11">
    <name type="scientific">Exophiala bonariae</name>
    <dbReference type="NCBI Taxonomy" id="1690606"/>
    <lineage>
        <taxon>Eukaryota</taxon>
        <taxon>Fungi</taxon>
        <taxon>Dikarya</taxon>
        <taxon>Ascomycota</taxon>
        <taxon>Pezizomycotina</taxon>
        <taxon>Eurotiomycetes</taxon>
        <taxon>Chaetothyriomycetidae</taxon>
        <taxon>Chaetothyriales</taxon>
        <taxon>Herpotrichiellaceae</taxon>
        <taxon>Exophiala</taxon>
    </lineage>
</organism>
<name>A0AAV9N4A7_9EURO</name>
<evidence type="ECO:0000256" key="5">
    <source>
        <dbReference type="ARBA" id="ARBA00022989"/>
    </source>
</evidence>
<dbReference type="InterPro" id="IPR036259">
    <property type="entry name" value="MFS_trans_sf"/>
</dbReference>
<feature type="transmembrane region" description="Helical" evidence="9">
    <location>
        <begin position="136"/>
        <end position="157"/>
    </location>
</feature>
<feature type="transmembrane region" description="Helical" evidence="9">
    <location>
        <begin position="386"/>
        <end position="408"/>
    </location>
</feature>
<feature type="transmembrane region" description="Helical" evidence="9">
    <location>
        <begin position="20"/>
        <end position="38"/>
    </location>
</feature>
<feature type="transmembrane region" description="Helical" evidence="9">
    <location>
        <begin position="74"/>
        <end position="97"/>
    </location>
</feature>
<evidence type="ECO:0000256" key="6">
    <source>
        <dbReference type="ARBA" id="ARBA00023006"/>
    </source>
</evidence>
<dbReference type="InterPro" id="IPR050495">
    <property type="entry name" value="ATG22/LtaA_families"/>
</dbReference>
<comment type="subcellular location">
    <subcellularLocation>
        <location evidence="1 9">Vacuole membrane</location>
        <topology evidence="1 9">Multi-pass membrane protein</topology>
    </subcellularLocation>
</comment>
<dbReference type="SUPFAM" id="SSF103473">
    <property type="entry name" value="MFS general substrate transporter"/>
    <property type="match status" value="1"/>
</dbReference>
<feature type="transmembrane region" description="Helical" evidence="9">
    <location>
        <begin position="324"/>
        <end position="343"/>
    </location>
</feature>
<reference evidence="10 11" key="1">
    <citation type="submission" date="2023-08" db="EMBL/GenBank/DDBJ databases">
        <title>Black Yeasts Isolated from many extreme environments.</title>
        <authorList>
            <person name="Coleine C."/>
            <person name="Stajich J.E."/>
            <person name="Selbmann L."/>
        </authorList>
    </citation>
    <scope>NUCLEOTIDE SEQUENCE [LARGE SCALE GENOMIC DNA]</scope>
    <source>
        <strain evidence="10 11">CCFEE 5792</strain>
    </source>
</reference>
<dbReference type="GO" id="GO:0005774">
    <property type="term" value="C:vacuolar membrane"/>
    <property type="evidence" value="ECO:0007669"/>
    <property type="project" value="UniProtKB-SubCell"/>
</dbReference>
<feature type="transmembrane region" description="Helical" evidence="9">
    <location>
        <begin position="190"/>
        <end position="216"/>
    </location>
</feature>
<accession>A0AAV9N4A7</accession>
<feature type="transmembrane region" description="Helical" evidence="9">
    <location>
        <begin position="355"/>
        <end position="374"/>
    </location>
</feature>
<evidence type="ECO:0000256" key="2">
    <source>
        <dbReference type="ARBA" id="ARBA00006978"/>
    </source>
</evidence>
<comment type="function">
    <text evidence="8 9">Vacuolar effluxer which mediate the efflux of amino acids resulting from autophagic degradation. The release of autophagic amino acids allows the maintenance of protein synthesis and viability during nitrogen starvation.</text>
</comment>
<dbReference type="RefSeq" id="XP_064703034.1">
    <property type="nucleotide sequence ID" value="XM_064850147.1"/>
</dbReference>
<keyword evidence="7 9" id="KW-0472">Membrane</keyword>
<dbReference type="InterPro" id="IPR024671">
    <property type="entry name" value="Atg22-like"/>
</dbReference>
<keyword evidence="6 9" id="KW-0072">Autophagy</keyword>
<evidence type="ECO:0000256" key="8">
    <source>
        <dbReference type="ARBA" id="ARBA00024801"/>
    </source>
</evidence>
<protein>
    <recommendedName>
        <fullName evidence="9">Autophagy-related protein</fullName>
    </recommendedName>
</protein>
<keyword evidence="9" id="KW-0926">Vacuole</keyword>
<dbReference type="GO" id="GO:0032974">
    <property type="term" value="P:amino acid transmembrane export from vacuole"/>
    <property type="evidence" value="ECO:0007669"/>
    <property type="project" value="TreeGrafter"/>
</dbReference>
<keyword evidence="9" id="KW-0029">Amino-acid transport</keyword>
<evidence type="ECO:0000256" key="4">
    <source>
        <dbReference type="ARBA" id="ARBA00022692"/>
    </source>
</evidence>
<keyword evidence="4 9" id="KW-0812">Transmembrane</keyword>
<dbReference type="PANTHER" id="PTHR23519:SF2">
    <property type="entry name" value="AUTOPHAGY-RELATED PROTEIN 22"/>
    <property type="match status" value="1"/>
</dbReference>
<dbReference type="Gene3D" id="1.20.1250.20">
    <property type="entry name" value="MFS general substrate transporter like domains"/>
    <property type="match status" value="1"/>
</dbReference>
<comment type="caution">
    <text evidence="10">The sequence shown here is derived from an EMBL/GenBank/DDBJ whole genome shotgun (WGS) entry which is preliminary data.</text>
</comment>
<dbReference type="PANTHER" id="PTHR23519">
    <property type="entry name" value="AUTOPHAGY-RELATED PROTEIN 22"/>
    <property type="match status" value="1"/>
</dbReference>
<evidence type="ECO:0000313" key="10">
    <source>
        <dbReference type="EMBL" id="KAK5047490.1"/>
    </source>
</evidence>